<feature type="domain" description="Plastocyanin-like" evidence="17">
    <location>
        <begin position="781"/>
        <end position="845"/>
    </location>
</feature>
<evidence type="ECO:0000259" key="16">
    <source>
        <dbReference type="Pfam" id="PF07731"/>
    </source>
</evidence>
<dbReference type="Proteomes" id="UP001054889">
    <property type="component" value="Unassembled WGS sequence"/>
</dbReference>
<comment type="caution">
    <text evidence="18">The sequence shown here is derived from an EMBL/GenBank/DDBJ whole genome shotgun (WGS) entry which is preliminary data.</text>
</comment>
<dbReference type="Pfam" id="PF07731">
    <property type="entry name" value="Cu-oxidase_2"/>
    <property type="match status" value="2"/>
</dbReference>
<comment type="catalytic activity">
    <reaction evidence="1 13">
        <text>4 hydroquinone + O2 = 4 benzosemiquinone + 2 H2O</text>
        <dbReference type="Rhea" id="RHEA:11276"/>
        <dbReference type="ChEBI" id="CHEBI:15377"/>
        <dbReference type="ChEBI" id="CHEBI:15379"/>
        <dbReference type="ChEBI" id="CHEBI:17594"/>
        <dbReference type="ChEBI" id="CHEBI:17977"/>
        <dbReference type="EC" id="1.10.3.2"/>
    </reaction>
</comment>
<keyword evidence="8 13" id="KW-0479">Metal-binding</keyword>
<organism evidence="18 19">
    <name type="scientific">Eleusine coracana subsp. coracana</name>
    <dbReference type="NCBI Taxonomy" id="191504"/>
    <lineage>
        <taxon>Eukaryota</taxon>
        <taxon>Viridiplantae</taxon>
        <taxon>Streptophyta</taxon>
        <taxon>Embryophyta</taxon>
        <taxon>Tracheophyta</taxon>
        <taxon>Spermatophyta</taxon>
        <taxon>Magnoliopsida</taxon>
        <taxon>Liliopsida</taxon>
        <taxon>Poales</taxon>
        <taxon>Poaceae</taxon>
        <taxon>PACMAD clade</taxon>
        <taxon>Chloridoideae</taxon>
        <taxon>Cynodonteae</taxon>
        <taxon>Eleusininae</taxon>
        <taxon>Eleusine</taxon>
    </lineage>
</organism>
<comment type="cofactor">
    <cofactor evidence="13">
        <name>Cu cation</name>
        <dbReference type="ChEBI" id="CHEBI:23378"/>
    </cofactor>
    <text evidence="13">Binds 4 Cu cations per monomer.</text>
</comment>
<evidence type="ECO:0000256" key="7">
    <source>
        <dbReference type="ARBA" id="ARBA00022525"/>
    </source>
</evidence>
<dbReference type="CDD" id="cd13849">
    <property type="entry name" value="CuRO_1_LCC_plant"/>
    <property type="match status" value="1"/>
</dbReference>
<evidence type="ECO:0000313" key="19">
    <source>
        <dbReference type="Proteomes" id="UP001054889"/>
    </source>
</evidence>
<dbReference type="NCBIfam" id="TIGR03389">
    <property type="entry name" value="laccase"/>
    <property type="match status" value="1"/>
</dbReference>
<evidence type="ECO:0000256" key="14">
    <source>
        <dbReference type="SAM" id="MobiDB-lite"/>
    </source>
</evidence>
<dbReference type="InterPro" id="IPR034285">
    <property type="entry name" value="CuRO_2_LCC"/>
</dbReference>
<feature type="domain" description="Plastocyanin-like" evidence="16">
    <location>
        <begin position="441"/>
        <end position="569"/>
    </location>
</feature>
<dbReference type="GO" id="GO:0005507">
    <property type="term" value="F:copper ion binding"/>
    <property type="evidence" value="ECO:0007669"/>
    <property type="project" value="InterPro"/>
</dbReference>
<keyword evidence="10 13" id="KW-0560">Oxidoreductase</keyword>
<dbReference type="InterPro" id="IPR045087">
    <property type="entry name" value="Cu-oxidase_fam"/>
</dbReference>
<feature type="domain" description="Plastocyanin-like" evidence="15">
    <location>
        <begin position="859"/>
        <end position="1008"/>
    </location>
</feature>
<evidence type="ECO:0000259" key="17">
    <source>
        <dbReference type="Pfam" id="PF07732"/>
    </source>
</evidence>
<keyword evidence="19" id="KW-1185">Reference proteome</keyword>
<evidence type="ECO:0000256" key="8">
    <source>
        <dbReference type="ARBA" id="ARBA00022723"/>
    </source>
</evidence>
<evidence type="ECO:0000256" key="12">
    <source>
        <dbReference type="ARBA" id="ARBA00023185"/>
    </source>
</evidence>
<name>A0AAV5E3Y8_ELECO</name>
<dbReference type="EMBL" id="BQKI01000073">
    <property type="protein sequence ID" value="GJN17153.1"/>
    <property type="molecule type" value="Genomic_DNA"/>
</dbReference>
<evidence type="ECO:0000256" key="11">
    <source>
        <dbReference type="ARBA" id="ARBA00023008"/>
    </source>
</evidence>
<sequence>MCEGQTKLSYTSRPRSPRKLCIFPPSSDTALNSARPSIPSMVQLLLAFALLLVGPAMADAATAKYTFTVGSMRISQLCKTTDIIAVNGQLPGPAIEVNEEGSFNGLTVPLLSRIIDRHGVLQLLTPWADGPSMVTQCPIQPNSSFTYRFSVPGQEGTLWWHAHASFLRATVYGAFIIRPRAGNSYPFPAPDKEVPIVLGEWWNQNVVDVESDAILAGQLPVESDAFTINGKTGLLYQCANDTFTFDVEPSKTVLLRVINAGLNAHLFVKLAGHNFTVVAVDAGYTSNLNTDTLVLAPGQTVDALVTTNAAPGSYYLAVQAHDTLTPSTMAASDATTATAILNYNGSTSANATPAMPTMPASSDAATANAFYFGLRGLTTPSAPAVPTTVDVSMTIELGLGQLPCDPSQTKCSGNAVAASMNGVSFRLPSEASLLGAHLTGTKGVFDADFPDGPPPSGTPMTVATKVKSLKYNSVVEVVLQNPTAVATENHPIHLHGFNFFVLAQGVGNFTPGGVSYNLVDPVSRNTIAVPGGGWAVIRFVANNPGMWFCHCHLDPHVPIGLGVVFHVEDGTAPGTALPAPPADWVGQCDAPHYAAAALAAAAAPAEAPAQAPSDAPAQAPAPGTARGPAAAQPRPMDPPGAVSQRPGSTVPQHREHARASDSTAGPKTIAGPYPWFLPFLLLFFVLHDLTLGSNGFRLLDKNSGTTCNYYTSNKMDGPLSSEFLRQETARATMLVLLLIPALCTALARAAVVEHTFNVIPSLLPCRIDRCGVSVLRNFASQHGIFQLRNGWADGANMITQCPIAPSGSYTYRFNVTGQEGTLWWHAHSSFLRATIHGALIIRPRNRNASYPFPAPDAEIPVLLGEWWHRNMDDVETDGLLTGLGPALSDALTINGLPGDQKNPCARAGTFQVEVEYGKTYLLRIVNAAVNAELFFKVAGHAFTVVAADASYTEPYATEVIVIAPGQTVDALMAQPGRYYMAAHVLESKTTVARPFLNFTATAVVKYSGGAPDADGPAAMPALPNHTDVATAGRFYSSLKGLVQPGGPTVPKNVDHRMTIQFGLDQAPEQTKCQRFAVVADMNRHSFRFPEKESLLQALFDGAPGVYSEDFPGSPPMLRMARKDTSVRKVNFNDVVEVVLQSQGYSTALGTENHPIHLHGFDFFMLGQGRGRFDQAMRSTFNLVNPQLRNNVAVTAGGWAVILFTANNPGQTSLVIAGFCSSKPVKY</sequence>
<dbReference type="SUPFAM" id="SSF49503">
    <property type="entry name" value="Cupredoxins"/>
    <property type="match status" value="6"/>
</dbReference>
<feature type="domain" description="Plastocyanin-like" evidence="15">
    <location>
        <begin position="193"/>
        <end position="346"/>
    </location>
</feature>
<dbReference type="InterPro" id="IPR001117">
    <property type="entry name" value="Cu-oxidase_2nd"/>
</dbReference>
<dbReference type="InterPro" id="IPR008972">
    <property type="entry name" value="Cupredoxin"/>
</dbReference>
<dbReference type="Gene3D" id="2.60.40.420">
    <property type="entry name" value="Cupredoxins - blue copper proteins"/>
    <property type="match status" value="6"/>
</dbReference>
<feature type="domain" description="Plastocyanin-like" evidence="17">
    <location>
        <begin position="69"/>
        <end position="181"/>
    </location>
</feature>
<dbReference type="GO" id="GO:0046274">
    <property type="term" value="P:lignin catabolic process"/>
    <property type="evidence" value="ECO:0007669"/>
    <property type="project" value="UniProtKB-KW"/>
</dbReference>
<evidence type="ECO:0000256" key="6">
    <source>
        <dbReference type="ARBA" id="ARBA00022523"/>
    </source>
</evidence>
<evidence type="ECO:0000256" key="13">
    <source>
        <dbReference type="RuleBase" id="RU361119"/>
    </source>
</evidence>
<dbReference type="PANTHER" id="PTHR11709">
    <property type="entry name" value="MULTI-COPPER OXIDASE"/>
    <property type="match status" value="1"/>
</dbReference>
<dbReference type="PROSITE" id="PS00080">
    <property type="entry name" value="MULTICOPPER_OXIDASE2"/>
    <property type="match status" value="1"/>
</dbReference>
<evidence type="ECO:0000256" key="4">
    <source>
        <dbReference type="ARBA" id="ARBA00010609"/>
    </source>
</evidence>
<evidence type="ECO:0000256" key="3">
    <source>
        <dbReference type="ARBA" id="ARBA00004271"/>
    </source>
</evidence>
<comment type="function">
    <text evidence="2 13">Lignin degradation and detoxification of lignin-derived products.</text>
</comment>
<feature type="domain" description="Plastocyanin-like" evidence="16">
    <location>
        <begin position="1119"/>
        <end position="1210"/>
    </location>
</feature>
<gene>
    <name evidence="18" type="primary">gb04200</name>
    <name evidence="18" type="ORF">PR202_gb04200</name>
</gene>
<evidence type="ECO:0000256" key="5">
    <source>
        <dbReference type="ARBA" id="ARBA00012297"/>
    </source>
</evidence>
<keyword evidence="12 13" id="KW-0439">Lignin degradation</keyword>
<proteinExistence type="inferred from homology"/>
<dbReference type="InterPro" id="IPR002355">
    <property type="entry name" value="Cu_oxidase_Cu_BS"/>
</dbReference>
<dbReference type="PANTHER" id="PTHR11709:SF109">
    <property type="entry name" value="LACCASE-7"/>
    <property type="match status" value="1"/>
</dbReference>
<dbReference type="InterPro" id="IPR011707">
    <property type="entry name" value="Cu-oxidase-like_N"/>
</dbReference>
<feature type="compositionally biased region" description="Low complexity" evidence="14">
    <location>
        <begin position="607"/>
        <end position="634"/>
    </location>
</feature>
<dbReference type="InterPro" id="IPR017761">
    <property type="entry name" value="Laccase"/>
</dbReference>
<protein>
    <recommendedName>
        <fullName evidence="5 13">Laccase</fullName>
        <ecNumber evidence="5 13">1.10.3.2</ecNumber>
    </recommendedName>
    <alternativeName>
        <fullName evidence="13">Benzenediol:oxygen oxidoreductase</fullName>
    </alternativeName>
    <alternativeName>
        <fullName evidence="13">Diphenol oxidase</fullName>
    </alternativeName>
    <alternativeName>
        <fullName evidence="13">Urishiol oxidase</fullName>
    </alternativeName>
</protein>
<keyword evidence="11 13" id="KW-0186">Copper</keyword>
<evidence type="ECO:0000256" key="1">
    <source>
        <dbReference type="ARBA" id="ARBA00000349"/>
    </source>
</evidence>
<keyword evidence="9 13" id="KW-0677">Repeat</keyword>
<evidence type="ECO:0000256" key="2">
    <source>
        <dbReference type="ARBA" id="ARBA00002075"/>
    </source>
</evidence>
<reference evidence="18" key="2">
    <citation type="submission" date="2021-12" db="EMBL/GenBank/DDBJ databases">
        <title>Resequencing data analysis of finger millet.</title>
        <authorList>
            <person name="Hatakeyama M."/>
            <person name="Aluri S."/>
            <person name="Balachadran M.T."/>
            <person name="Sivarajan S.R."/>
            <person name="Poveda L."/>
            <person name="Shimizu-Inatsugi R."/>
            <person name="Schlapbach R."/>
            <person name="Sreeman S.M."/>
            <person name="Shimizu K.K."/>
        </authorList>
    </citation>
    <scope>NUCLEOTIDE SEQUENCE</scope>
</reference>
<dbReference type="InterPro" id="IPR011706">
    <property type="entry name" value="Cu-oxidase_C"/>
</dbReference>
<evidence type="ECO:0000313" key="18">
    <source>
        <dbReference type="EMBL" id="GJN17153.1"/>
    </source>
</evidence>
<feature type="region of interest" description="Disordered" evidence="14">
    <location>
        <begin position="607"/>
        <end position="665"/>
    </location>
</feature>
<dbReference type="InterPro" id="IPR034288">
    <property type="entry name" value="CuRO_1_LCC"/>
</dbReference>
<accession>A0AAV5E3Y8</accession>
<dbReference type="GO" id="GO:0052716">
    <property type="term" value="F:hydroquinone:oxygen oxidoreductase activity"/>
    <property type="evidence" value="ECO:0007669"/>
    <property type="project" value="UniProtKB-EC"/>
</dbReference>
<comment type="subcellular location">
    <subcellularLocation>
        <location evidence="3 13">Secreted</location>
        <location evidence="3 13">Extracellular space</location>
        <location evidence="3 13">Apoplast</location>
    </subcellularLocation>
</comment>
<keyword evidence="6 13" id="KW-0052">Apoplast</keyword>
<evidence type="ECO:0000259" key="15">
    <source>
        <dbReference type="Pfam" id="PF00394"/>
    </source>
</evidence>
<evidence type="ECO:0000256" key="9">
    <source>
        <dbReference type="ARBA" id="ARBA00022737"/>
    </source>
</evidence>
<comment type="similarity">
    <text evidence="4 13">Belongs to the multicopper oxidase family.</text>
</comment>
<evidence type="ECO:0000256" key="10">
    <source>
        <dbReference type="ARBA" id="ARBA00023002"/>
    </source>
</evidence>
<dbReference type="GO" id="GO:0048046">
    <property type="term" value="C:apoplast"/>
    <property type="evidence" value="ECO:0007669"/>
    <property type="project" value="UniProtKB-SubCell"/>
</dbReference>
<dbReference type="Pfam" id="PF07732">
    <property type="entry name" value="Cu-oxidase_3"/>
    <property type="match status" value="2"/>
</dbReference>
<reference evidence="18" key="1">
    <citation type="journal article" date="2018" name="DNA Res.">
        <title>Multiple hybrid de novo genome assembly of finger millet, an orphan allotetraploid crop.</title>
        <authorList>
            <person name="Hatakeyama M."/>
            <person name="Aluri S."/>
            <person name="Balachadran M.T."/>
            <person name="Sivarajan S.R."/>
            <person name="Patrignani A."/>
            <person name="Gruter S."/>
            <person name="Poveda L."/>
            <person name="Shimizu-Inatsugi R."/>
            <person name="Baeten J."/>
            <person name="Francoijs K.J."/>
            <person name="Nataraja K.N."/>
            <person name="Reddy Y.A.N."/>
            <person name="Phadnis S."/>
            <person name="Ravikumar R.L."/>
            <person name="Schlapbach R."/>
            <person name="Sreeman S.M."/>
            <person name="Shimizu K.K."/>
        </authorList>
    </citation>
    <scope>NUCLEOTIDE SEQUENCE</scope>
</reference>
<dbReference type="AlphaFoldDB" id="A0AAV5E3Y8"/>
<dbReference type="CDD" id="cd13875">
    <property type="entry name" value="CuRO_2_LCC_plant"/>
    <property type="match status" value="2"/>
</dbReference>
<keyword evidence="7 13" id="KW-0964">Secreted</keyword>
<dbReference type="EC" id="1.10.3.2" evidence="5 13"/>
<dbReference type="Pfam" id="PF00394">
    <property type="entry name" value="Cu-oxidase"/>
    <property type="match status" value="2"/>
</dbReference>